<feature type="domain" description="Beta-lactamase-related" evidence="4">
    <location>
        <begin position="35"/>
        <end position="360"/>
    </location>
</feature>
<evidence type="ECO:0000313" key="6">
    <source>
        <dbReference type="Proteomes" id="UP000248198"/>
    </source>
</evidence>
<feature type="repeat" description="TPR" evidence="3">
    <location>
        <begin position="444"/>
        <end position="477"/>
    </location>
</feature>
<protein>
    <submittedName>
        <fullName evidence="5">CubicO group peptidase (Beta-lactamase class C family)</fullName>
    </submittedName>
</protein>
<dbReference type="InterPro" id="IPR050491">
    <property type="entry name" value="AmpC-like"/>
</dbReference>
<keyword evidence="2 3" id="KW-0802">TPR repeat</keyword>
<evidence type="ECO:0000256" key="1">
    <source>
        <dbReference type="ARBA" id="ARBA00022737"/>
    </source>
</evidence>
<dbReference type="PANTHER" id="PTHR46825:SF9">
    <property type="entry name" value="BETA-LACTAMASE-RELATED DOMAIN-CONTAINING PROTEIN"/>
    <property type="match status" value="1"/>
</dbReference>
<accession>A0A318U9Q0</accession>
<dbReference type="Proteomes" id="UP000248198">
    <property type="component" value="Unassembled WGS sequence"/>
</dbReference>
<dbReference type="OrthoDB" id="9793489at2"/>
<keyword evidence="6" id="KW-1185">Reference proteome</keyword>
<dbReference type="Pfam" id="PF00144">
    <property type="entry name" value="Beta-lactamase"/>
    <property type="match status" value="1"/>
</dbReference>
<reference evidence="5 6" key="1">
    <citation type="submission" date="2018-06" db="EMBL/GenBank/DDBJ databases">
        <title>Genomic Encyclopedia of Archaeal and Bacterial Type Strains, Phase II (KMG-II): from individual species to whole genera.</title>
        <authorList>
            <person name="Goeker M."/>
        </authorList>
    </citation>
    <scope>NUCLEOTIDE SEQUENCE [LARGE SCALE GENOMIC DNA]</scope>
    <source>
        <strain evidence="5 6">DSM 27372</strain>
    </source>
</reference>
<dbReference type="Gene3D" id="1.25.40.10">
    <property type="entry name" value="Tetratricopeptide repeat domain"/>
    <property type="match status" value="1"/>
</dbReference>
<dbReference type="SUPFAM" id="SSF48452">
    <property type="entry name" value="TPR-like"/>
    <property type="match status" value="1"/>
</dbReference>
<proteinExistence type="predicted"/>
<comment type="caution">
    <text evidence="5">The sequence shown here is derived from an EMBL/GenBank/DDBJ whole genome shotgun (WGS) entry which is preliminary data.</text>
</comment>
<dbReference type="SUPFAM" id="SSF56601">
    <property type="entry name" value="beta-lactamase/transpeptidase-like"/>
    <property type="match status" value="1"/>
</dbReference>
<dbReference type="InterPro" id="IPR001466">
    <property type="entry name" value="Beta-lactam-related"/>
</dbReference>
<dbReference type="PROSITE" id="PS50005">
    <property type="entry name" value="TPR"/>
    <property type="match status" value="1"/>
</dbReference>
<gene>
    <name evidence="5" type="ORF">B0O44_108128</name>
</gene>
<evidence type="ECO:0000313" key="5">
    <source>
        <dbReference type="EMBL" id="PYF70702.1"/>
    </source>
</evidence>
<dbReference type="Pfam" id="PF07719">
    <property type="entry name" value="TPR_2"/>
    <property type="match status" value="1"/>
</dbReference>
<dbReference type="PROSITE" id="PS50293">
    <property type="entry name" value="TPR_REGION"/>
    <property type="match status" value="1"/>
</dbReference>
<sequence length="489" mass="54549">MGRSFSLLFLFAALLQLFLTIPLWAQKNTEPSVAVDAFLKQEMKDLRIPGLQVAVVQKGKIVFLKSYGYGNLQDSTAVSNRSVFSINSCTKAFTGVAIMQLVEEGKVDLSAPLSHYLDDLPAAWQPVTIRQLLTHISGIPDILRIVGQGSGSFVSMTTEAAAMEKVKAAPMEFKTGTQFSYNQTNYLLLGKIIDKLRAKPFADVFRERQFNIAGMPHTGFGDSRDVIPHKAQSYRYVSRLDGIKLPKDTLTNVYEEFPAALRTGASINSTAEDLAKWIIALQTGKILHGKSTLKTLWSPGAFNNGSPTQWTMGWVSKIRPKHQAIISTGGGRSAFFVYPEDDLAIVLLTNLSGSYPEDLIDELAGYFNPEIPLYDPISALNIQFRKQGFEKASEIFREQQKNNPNFHPSETDLNDWAYRLMSRQQNKLAQAVFKMIVDAYPGSWNAYDSYGEILLKNGQKEEAIKAYKKSVEINPENKNGLQILQRLAN</sequence>
<dbReference type="InterPro" id="IPR013105">
    <property type="entry name" value="TPR_2"/>
</dbReference>
<organism evidence="5 6">
    <name type="scientific">Pedobacter nutrimenti</name>
    <dbReference type="NCBI Taxonomy" id="1241337"/>
    <lineage>
        <taxon>Bacteria</taxon>
        <taxon>Pseudomonadati</taxon>
        <taxon>Bacteroidota</taxon>
        <taxon>Sphingobacteriia</taxon>
        <taxon>Sphingobacteriales</taxon>
        <taxon>Sphingobacteriaceae</taxon>
        <taxon>Pedobacter</taxon>
    </lineage>
</organism>
<keyword evidence="1" id="KW-0677">Repeat</keyword>
<evidence type="ECO:0000256" key="3">
    <source>
        <dbReference type="PROSITE-ProRule" id="PRU00339"/>
    </source>
</evidence>
<dbReference type="EMBL" id="QKLU01000008">
    <property type="protein sequence ID" value="PYF70702.1"/>
    <property type="molecule type" value="Genomic_DNA"/>
</dbReference>
<evidence type="ECO:0000259" key="4">
    <source>
        <dbReference type="Pfam" id="PF00144"/>
    </source>
</evidence>
<dbReference type="AlphaFoldDB" id="A0A318U9Q0"/>
<dbReference type="InterPro" id="IPR011990">
    <property type="entry name" value="TPR-like_helical_dom_sf"/>
</dbReference>
<name>A0A318U9Q0_9SPHI</name>
<dbReference type="PANTHER" id="PTHR46825">
    <property type="entry name" value="D-ALANYL-D-ALANINE-CARBOXYPEPTIDASE/ENDOPEPTIDASE AMPH"/>
    <property type="match status" value="1"/>
</dbReference>
<dbReference type="InterPro" id="IPR012338">
    <property type="entry name" value="Beta-lactam/transpept-like"/>
</dbReference>
<evidence type="ECO:0000256" key="2">
    <source>
        <dbReference type="ARBA" id="ARBA00022803"/>
    </source>
</evidence>
<dbReference type="Gene3D" id="3.40.710.10">
    <property type="entry name" value="DD-peptidase/beta-lactamase superfamily"/>
    <property type="match status" value="1"/>
</dbReference>
<dbReference type="SMART" id="SM00028">
    <property type="entry name" value="TPR"/>
    <property type="match status" value="1"/>
</dbReference>
<dbReference type="RefSeq" id="WP_110833918.1">
    <property type="nucleotide sequence ID" value="NZ_QKLU01000008.1"/>
</dbReference>
<dbReference type="InterPro" id="IPR019734">
    <property type="entry name" value="TPR_rpt"/>
</dbReference>